<dbReference type="Proteomes" id="UP001227230">
    <property type="component" value="Chromosome 18"/>
</dbReference>
<dbReference type="EMBL" id="CP126665">
    <property type="protein sequence ID" value="WKA10618.1"/>
    <property type="molecule type" value="Genomic_DNA"/>
</dbReference>
<protein>
    <submittedName>
        <fullName evidence="1">Uncharacterized protein</fullName>
    </submittedName>
</protein>
<reference evidence="1 2" key="1">
    <citation type="journal article" date="2023" name="Hortic Res">
        <title>The complete reference genome for grapevine (Vitis vinifera L.) genetics and breeding.</title>
        <authorList>
            <person name="Shi X."/>
            <person name="Cao S."/>
            <person name="Wang X."/>
            <person name="Huang S."/>
            <person name="Wang Y."/>
            <person name="Liu Z."/>
            <person name="Liu W."/>
            <person name="Leng X."/>
            <person name="Peng Y."/>
            <person name="Wang N."/>
            <person name="Wang Y."/>
            <person name="Ma Z."/>
            <person name="Xu X."/>
            <person name="Zhang F."/>
            <person name="Xue H."/>
            <person name="Zhong H."/>
            <person name="Wang Y."/>
            <person name="Zhang K."/>
            <person name="Velt A."/>
            <person name="Avia K."/>
            <person name="Holtgrawe D."/>
            <person name="Grimplet J."/>
            <person name="Matus J.T."/>
            <person name="Ware D."/>
            <person name="Wu X."/>
            <person name="Wang H."/>
            <person name="Liu C."/>
            <person name="Fang Y."/>
            <person name="Rustenholz C."/>
            <person name="Cheng Z."/>
            <person name="Xiao H."/>
            <person name="Zhou Y."/>
        </authorList>
    </citation>
    <scope>NUCLEOTIDE SEQUENCE [LARGE SCALE GENOMIC DNA]</scope>
    <source>
        <strain evidence="2">cv. Pinot noir / PN40024</strain>
        <tissue evidence="1">Leaf</tissue>
    </source>
</reference>
<gene>
    <name evidence="1" type="ORF">VitviT2T_028183</name>
</gene>
<evidence type="ECO:0000313" key="2">
    <source>
        <dbReference type="Proteomes" id="UP001227230"/>
    </source>
</evidence>
<organism evidence="1 2">
    <name type="scientific">Vitis vinifera</name>
    <name type="common">Grape</name>
    <dbReference type="NCBI Taxonomy" id="29760"/>
    <lineage>
        <taxon>Eukaryota</taxon>
        <taxon>Viridiplantae</taxon>
        <taxon>Streptophyta</taxon>
        <taxon>Embryophyta</taxon>
        <taxon>Tracheophyta</taxon>
        <taxon>Spermatophyta</taxon>
        <taxon>Magnoliopsida</taxon>
        <taxon>eudicotyledons</taxon>
        <taxon>Gunneridae</taxon>
        <taxon>Pentapetalae</taxon>
        <taxon>rosids</taxon>
        <taxon>Vitales</taxon>
        <taxon>Vitaceae</taxon>
        <taxon>Viteae</taxon>
        <taxon>Vitis</taxon>
    </lineage>
</organism>
<accession>A0ABY9DU77</accession>
<evidence type="ECO:0000313" key="1">
    <source>
        <dbReference type="EMBL" id="WKA10618.1"/>
    </source>
</evidence>
<proteinExistence type="predicted"/>
<name>A0ABY9DU77_VITVI</name>
<keyword evidence="2" id="KW-1185">Reference proteome</keyword>
<sequence length="354" mass="39576">MGIKGKRIGEQRTLDILERGNPTGEKNKRSVASPELRVWEKLQHCGFFEEESASLSVLEVIIGMHGSYLVEILSESRRSGGSGEGPQIGDSTGDRTQNLWFHKRIKLELELGISEHMFGGSSASCSSSIARIPPFSGTRPDPSPVLARTLFRYSPGPFSGTHPDFTHFRYSPEPFSGTRPDPTPVLAWILPVFGTCPEPSPVLARTLLRYSPGFYPFLILARNLFRYSPGPFSGTRPELFRYLPEAFSGTRPELFRYLPEPFSGTCPEPSLVLARTLFRYSPEFYPFSVLARIPPFFGTRPDSTVFQYLPEPFSGTCPDQIPNLSRHRDRVSFSLSPASCLDPIVHSVSMTYFP</sequence>